<comment type="subcellular location">
    <subcellularLocation>
        <location evidence="1">Cytoplasm</location>
        <location evidence="1">Cytoskeleton</location>
        <location evidence="1">Cilium axoneme</location>
    </subcellularLocation>
</comment>
<dbReference type="OrthoDB" id="10251073at2759"/>
<evidence type="ECO:0000256" key="7">
    <source>
        <dbReference type="ARBA" id="ARBA00023212"/>
    </source>
</evidence>
<evidence type="ECO:0000256" key="8">
    <source>
        <dbReference type="ARBA" id="ARBA00023273"/>
    </source>
</evidence>
<evidence type="ECO:0000256" key="5">
    <source>
        <dbReference type="ARBA" id="ARBA00022794"/>
    </source>
</evidence>
<evidence type="ECO:0000256" key="2">
    <source>
        <dbReference type="ARBA" id="ARBA00010500"/>
    </source>
</evidence>
<dbReference type="PANTHER" id="PTHR21442">
    <property type="entry name" value="CILIA- AND FLAGELLA-ASSOCIATED PROTEIN 206"/>
    <property type="match status" value="1"/>
</dbReference>
<name>A0A8J2WV84_9STRA</name>
<accession>A0A8J2WV84</accession>
<dbReference type="GO" id="GO:0030030">
    <property type="term" value="P:cell projection organization"/>
    <property type="evidence" value="ECO:0007669"/>
    <property type="project" value="UniProtKB-KW"/>
</dbReference>
<dbReference type="GO" id="GO:0003356">
    <property type="term" value="P:regulation of cilium beat frequency"/>
    <property type="evidence" value="ECO:0007669"/>
    <property type="project" value="TreeGrafter"/>
</dbReference>
<evidence type="ECO:0000256" key="9">
    <source>
        <dbReference type="SAM" id="MobiDB-lite"/>
    </source>
</evidence>
<keyword evidence="6" id="KW-0969">Cilium</keyword>
<dbReference type="Pfam" id="PF12018">
    <property type="entry name" value="FAP206"/>
    <property type="match status" value="1"/>
</dbReference>
<evidence type="ECO:0000256" key="3">
    <source>
        <dbReference type="ARBA" id="ARBA00021602"/>
    </source>
</evidence>
<keyword evidence="11" id="KW-1185">Reference proteome</keyword>
<protein>
    <recommendedName>
        <fullName evidence="3">Cilia- and flagella-associated protein 206</fullName>
    </recommendedName>
</protein>
<evidence type="ECO:0000256" key="4">
    <source>
        <dbReference type="ARBA" id="ARBA00022490"/>
    </source>
</evidence>
<feature type="region of interest" description="Disordered" evidence="9">
    <location>
        <begin position="380"/>
        <end position="425"/>
    </location>
</feature>
<dbReference type="GO" id="GO:0036064">
    <property type="term" value="C:ciliary basal body"/>
    <property type="evidence" value="ECO:0007669"/>
    <property type="project" value="TreeGrafter"/>
</dbReference>
<keyword evidence="7" id="KW-0206">Cytoskeleton</keyword>
<evidence type="ECO:0000313" key="10">
    <source>
        <dbReference type="EMBL" id="CAH0366985.1"/>
    </source>
</evidence>
<comment type="caution">
    <text evidence="10">The sequence shown here is derived from an EMBL/GenBank/DDBJ whole genome shotgun (WGS) entry which is preliminary data.</text>
</comment>
<gene>
    <name evidence="10" type="ORF">PECAL_1P35010</name>
</gene>
<keyword evidence="5" id="KW-0970">Cilium biogenesis/degradation</keyword>
<organism evidence="10 11">
    <name type="scientific">Pelagomonas calceolata</name>
    <dbReference type="NCBI Taxonomy" id="35677"/>
    <lineage>
        <taxon>Eukaryota</taxon>
        <taxon>Sar</taxon>
        <taxon>Stramenopiles</taxon>
        <taxon>Ochrophyta</taxon>
        <taxon>Pelagophyceae</taxon>
        <taxon>Pelagomonadales</taxon>
        <taxon>Pelagomonadaceae</taxon>
        <taxon>Pelagomonas</taxon>
    </lineage>
</organism>
<dbReference type="EMBL" id="CAKKNE010000001">
    <property type="protein sequence ID" value="CAH0366985.1"/>
    <property type="molecule type" value="Genomic_DNA"/>
</dbReference>
<keyword evidence="4" id="KW-0963">Cytoplasm</keyword>
<proteinExistence type="inferred from homology"/>
<comment type="similarity">
    <text evidence="2">Belongs to the CFAP206 family.</text>
</comment>
<evidence type="ECO:0000313" key="11">
    <source>
        <dbReference type="Proteomes" id="UP000789595"/>
    </source>
</evidence>
<evidence type="ECO:0000256" key="1">
    <source>
        <dbReference type="ARBA" id="ARBA00004430"/>
    </source>
</evidence>
<dbReference type="PANTHER" id="PTHR21442:SF0">
    <property type="entry name" value="CILIA- AND FLAGELLA-ASSOCIATED PROTEIN 206"/>
    <property type="match status" value="1"/>
</dbReference>
<dbReference type="GO" id="GO:0005930">
    <property type="term" value="C:axoneme"/>
    <property type="evidence" value="ECO:0007669"/>
    <property type="project" value="UniProtKB-SubCell"/>
</dbReference>
<sequence>MEEIDDIVTDIAQGCAGKGQRVPKVLAAFIARTILESDPVLFSPEKELSNEGIETLVRMGIARCCQKDDPALETIKMQVTFDSTYVRYEEELAQSNEARANKTKDLIRSIIGVRPKGGTDFETLTALYRQIFSYLQFVSRGQGGLDGKGLSQADPAAVERAVERELAAALESVFPRIGLKSFVLLGAEEKRLQLEELARIVTGIRLFNREQGKGGAGLDHVEDAVATTVSDLREALDAEVAEQHEVCTRYQETLVYCHLRKPDEATAENLERWAQELANRRQYCAYLASLAEDAAASARRVAAQRDAFASEMDELQGMVGGRAAVPKEHVYPKFDAVAAAWFALDEELRVVESRVAVLEELHAFRESYAATLGPHSAVSRQARLEGPPIQDEAAPSPDKPEDKPEEDPEDFDDLPQGDEGGPVRLSVETTPEFMQLPLEYQGFCGWTCANKGGLLLPGKPGLGVVRYRGAHYVFASAEALRDFFKDPEGARQGVVAAATKRPELVHLLRLQDQYPGTSIAKILAAAASKRAASRGGVEGQRTAQGGAAAALLAPPVMKDAACETPLHFVEKNMDPSYEFNEWALRRRALRLAALKKSATTSCQTDASSYRRDNASQVFLPKISSTQTRKESGTQPPLRIQYLQGIRGGANKHLAEVSKVPPLPVGRVELFYEHPFRGSEDQAH</sequence>
<dbReference type="AlphaFoldDB" id="A0A8J2WV84"/>
<evidence type="ECO:0000256" key="6">
    <source>
        <dbReference type="ARBA" id="ARBA00023069"/>
    </source>
</evidence>
<dbReference type="Proteomes" id="UP000789595">
    <property type="component" value="Unassembled WGS sequence"/>
</dbReference>
<reference evidence="10" key="1">
    <citation type="submission" date="2021-11" db="EMBL/GenBank/DDBJ databases">
        <authorList>
            <consortium name="Genoscope - CEA"/>
            <person name="William W."/>
        </authorList>
    </citation>
    <scope>NUCLEOTIDE SEQUENCE</scope>
</reference>
<keyword evidence="8" id="KW-0966">Cell projection</keyword>
<dbReference type="InterPro" id="IPR021897">
    <property type="entry name" value="FAP206"/>
</dbReference>
<feature type="compositionally biased region" description="Acidic residues" evidence="9">
    <location>
        <begin position="403"/>
        <end position="416"/>
    </location>
</feature>